<protein>
    <submittedName>
        <fullName evidence="1">Uncharacterized protein</fullName>
    </submittedName>
</protein>
<dbReference type="EMBL" id="MG099933">
    <property type="protein sequence ID" value="ATS93266.1"/>
    <property type="molecule type" value="Genomic_DNA"/>
</dbReference>
<dbReference type="Proteomes" id="UP000240477">
    <property type="component" value="Segment"/>
</dbReference>
<name>A0A2D2W4U3_9CAUD</name>
<reference evidence="1 2" key="1">
    <citation type="submission" date="2017-10" db="EMBL/GenBank/DDBJ databases">
        <title>Characteristics and comparative genomic analysis of a novel Escherichia coli phage VB_EcoS-Golestan.</title>
        <authorList>
            <person name="Yazdi M."/>
            <person name="Bouzari M."/>
            <person name="Ghaemi E.A."/>
        </authorList>
    </citation>
    <scope>NUCLEOTIDE SEQUENCE [LARGE SCALE GENOMIC DNA]</scope>
</reference>
<gene>
    <name evidence="1" type="ORF">E1_42</name>
</gene>
<proteinExistence type="predicted"/>
<sequence>MIQVNEMPTDKDFLMVWRWDGYLHSESFTFLNGTMMRYYPVEDEFEPANMLNFENIIPIAKFYLTHE</sequence>
<organism evidence="1 2">
    <name type="scientific">Escherichia phage VB_EcoS-Golestan</name>
    <dbReference type="NCBI Taxonomy" id="2047801"/>
    <lineage>
        <taxon>Viruses</taxon>
        <taxon>Duplodnaviria</taxon>
        <taxon>Heunggongvirae</taxon>
        <taxon>Uroviricota</taxon>
        <taxon>Caudoviricetes</taxon>
        <taxon>Sarkviridae</taxon>
        <taxon>Guernseyvirinae</taxon>
        <taxon>Kagunavirus</taxon>
        <taxon>Kagunavirus golestan</taxon>
    </lineage>
</organism>
<keyword evidence="2" id="KW-1185">Reference proteome</keyword>
<accession>A0A2D2W4U3</accession>
<evidence type="ECO:0000313" key="2">
    <source>
        <dbReference type="Proteomes" id="UP000240477"/>
    </source>
</evidence>
<evidence type="ECO:0000313" key="1">
    <source>
        <dbReference type="EMBL" id="ATS93266.1"/>
    </source>
</evidence>